<reference evidence="1 2" key="1">
    <citation type="submission" date="2024-02" db="EMBL/GenBank/DDBJ databases">
        <authorList>
            <person name="Vignale AGUSTIN F."/>
            <person name="Sosa J E."/>
            <person name="Modenutti C."/>
        </authorList>
    </citation>
    <scope>NUCLEOTIDE SEQUENCE [LARGE SCALE GENOMIC DNA]</scope>
</reference>
<protein>
    <submittedName>
        <fullName evidence="1">Uncharacterized protein</fullName>
    </submittedName>
</protein>
<gene>
    <name evidence="1" type="ORF">ILEXP_LOCUS7438</name>
</gene>
<evidence type="ECO:0000313" key="2">
    <source>
        <dbReference type="Proteomes" id="UP001642360"/>
    </source>
</evidence>
<dbReference type="AlphaFoldDB" id="A0ABC8RD72"/>
<keyword evidence="2" id="KW-1185">Reference proteome</keyword>
<accession>A0ABC8RD72</accession>
<evidence type="ECO:0000313" key="1">
    <source>
        <dbReference type="EMBL" id="CAK9140022.1"/>
    </source>
</evidence>
<feature type="non-terminal residue" evidence="1">
    <location>
        <position position="1"/>
    </location>
</feature>
<name>A0ABC8RD72_9AQUA</name>
<sequence length="78" mass="9150">SLELRVILDFQSQLLKLYHNLGCGVPMVRIVLDSSSKSTFMNSQTPRGGFGKNVHILLKRKKMLLLRRFKKKTFTWLW</sequence>
<dbReference type="EMBL" id="CAUOFW020001005">
    <property type="protein sequence ID" value="CAK9140022.1"/>
    <property type="molecule type" value="Genomic_DNA"/>
</dbReference>
<dbReference type="Proteomes" id="UP001642360">
    <property type="component" value="Unassembled WGS sequence"/>
</dbReference>
<proteinExistence type="predicted"/>
<organism evidence="1 2">
    <name type="scientific">Ilex paraguariensis</name>
    <name type="common">yerba mate</name>
    <dbReference type="NCBI Taxonomy" id="185542"/>
    <lineage>
        <taxon>Eukaryota</taxon>
        <taxon>Viridiplantae</taxon>
        <taxon>Streptophyta</taxon>
        <taxon>Embryophyta</taxon>
        <taxon>Tracheophyta</taxon>
        <taxon>Spermatophyta</taxon>
        <taxon>Magnoliopsida</taxon>
        <taxon>eudicotyledons</taxon>
        <taxon>Gunneridae</taxon>
        <taxon>Pentapetalae</taxon>
        <taxon>asterids</taxon>
        <taxon>campanulids</taxon>
        <taxon>Aquifoliales</taxon>
        <taxon>Aquifoliaceae</taxon>
        <taxon>Ilex</taxon>
    </lineage>
</organism>
<comment type="caution">
    <text evidence="1">The sequence shown here is derived from an EMBL/GenBank/DDBJ whole genome shotgun (WGS) entry which is preliminary data.</text>
</comment>